<evidence type="ECO:0000256" key="1">
    <source>
        <dbReference type="SAM" id="MobiDB-lite"/>
    </source>
</evidence>
<protein>
    <submittedName>
        <fullName evidence="2">Uncharacterized protein</fullName>
    </submittedName>
</protein>
<gene>
    <name evidence="2" type="ORF">Deia_00259</name>
</gene>
<reference evidence="2 3" key="1">
    <citation type="journal article" date="2019" name="ISME J.">
        <title>Deianiraea, an extracellular bacterium associated with the ciliate Paramecium, suggests an alternative scenario for the evolution of Rickettsiales.</title>
        <authorList>
            <person name="Castelli M."/>
            <person name="Sabaneyeva E."/>
            <person name="Lanzoni O."/>
            <person name="Lebedeva N."/>
            <person name="Floriano A.M."/>
            <person name="Gaiarsa S."/>
            <person name="Benken K."/>
            <person name="Modeo L."/>
            <person name="Bandi C."/>
            <person name="Potekhin A."/>
            <person name="Sassera D."/>
            <person name="Petroni G."/>
        </authorList>
    </citation>
    <scope>NUCLEOTIDE SEQUENCE [LARGE SCALE GENOMIC DNA]</scope>
    <source>
        <strain evidence="2">CyL4-1</strain>
    </source>
</reference>
<feature type="compositionally biased region" description="Basic and acidic residues" evidence="1">
    <location>
        <begin position="142"/>
        <end position="156"/>
    </location>
</feature>
<dbReference type="Pfam" id="PF11020">
    <property type="entry name" value="DUF2610"/>
    <property type="match status" value="1"/>
</dbReference>
<dbReference type="EMBL" id="CP029077">
    <property type="protein sequence ID" value="QED23066.1"/>
    <property type="molecule type" value="Genomic_DNA"/>
</dbReference>
<name>A0A5B8XDH4_9RICK</name>
<feature type="compositionally biased region" description="Polar residues" evidence="1">
    <location>
        <begin position="158"/>
        <end position="168"/>
    </location>
</feature>
<evidence type="ECO:0000313" key="3">
    <source>
        <dbReference type="Proteomes" id="UP000321934"/>
    </source>
</evidence>
<keyword evidence="3" id="KW-1185">Reference proteome</keyword>
<dbReference type="InterPro" id="IPR021277">
    <property type="entry name" value="DUF2610"/>
</dbReference>
<proteinExistence type="predicted"/>
<sequence length="168" mass="19262">MAEQESIHVFDFTITVNGQMRNCCVGYPEPTHHPLFWQDKHSQLPGSIMESLQKLYDLASKNAVDPVELVKYAMQNSNPDQTIALESQGQETLIEKSGENTETADLQLESKSEKQNTGNQKKKISQLTQEQKRKIAKIRERKRLESLQNHDGEKQLPKKTTNNENRNI</sequence>
<accession>A0A5B8XDH4</accession>
<dbReference type="AlphaFoldDB" id="A0A5B8XDH4"/>
<feature type="region of interest" description="Disordered" evidence="1">
    <location>
        <begin position="110"/>
        <end position="168"/>
    </location>
</feature>
<dbReference type="RefSeq" id="WP_146820364.1">
    <property type="nucleotide sequence ID" value="NZ_CP029077.1"/>
</dbReference>
<dbReference type="OrthoDB" id="7165659at2"/>
<dbReference type="Proteomes" id="UP000321934">
    <property type="component" value="Chromosome"/>
</dbReference>
<evidence type="ECO:0000313" key="2">
    <source>
        <dbReference type="EMBL" id="QED23066.1"/>
    </source>
</evidence>
<feature type="compositionally biased region" description="Polar residues" evidence="1">
    <location>
        <begin position="115"/>
        <end position="129"/>
    </location>
</feature>
<organism evidence="2 3">
    <name type="scientific">Candidatus Deianiraea vastatrix</name>
    <dbReference type="NCBI Taxonomy" id="2163644"/>
    <lineage>
        <taxon>Bacteria</taxon>
        <taxon>Pseudomonadati</taxon>
        <taxon>Pseudomonadota</taxon>
        <taxon>Alphaproteobacteria</taxon>
        <taxon>Rickettsiales</taxon>
        <taxon>Candidatus Deianiraeaceae</taxon>
        <taxon>Candidatus Deianiraea</taxon>
    </lineage>
</organism>